<gene>
    <name evidence="1" type="ORF">HPB50_002830</name>
</gene>
<evidence type="ECO:0000313" key="2">
    <source>
        <dbReference type="Proteomes" id="UP000821845"/>
    </source>
</evidence>
<dbReference type="Proteomes" id="UP000821845">
    <property type="component" value="Chromosome 4"/>
</dbReference>
<organism evidence="1 2">
    <name type="scientific">Hyalomma asiaticum</name>
    <name type="common">Tick</name>
    <dbReference type="NCBI Taxonomy" id="266040"/>
    <lineage>
        <taxon>Eukaryota</taxon>
        <taxon>Metazoa</taxon>
        <taxon>Ecdysozoa</taxon>
        <taxon>Arthropoda</taxon>
        <taxon>Chelicerata</taxon>
        <taxon>Arachnida</taxon>
        <taxon>Acari</taxon>
        <taxon>Parasitiformes</taxon>
        <taxon>Ixodida</taxon>
        <taxon>Ixodoidea</taxon>
        <taxon>Ixodidae</taxon>
        <taxon>Hyalomminae</taxon>
        <taxon>Hyalomma</taxon>
    </lineage>
</organism>
<accession>A0ACB7SBY9</accession>
<name>A0ACB7SBY9_HYAAI</name>
<sequence length="180" mass="18401">MLVAMFLVLVGVVATPVVVFVLDGSGKLPLFGKKNETTVAELSLAAITQAATPKASGEAGSPMNAPQEGIVGLTTPPRPKSSHGSPGSPASGSRYHAAPHHKPDSKRERVYAPTVPGAASSATIGATAEVQALSEQVIVVPKGGVMSKLRAAGEGDARRKARHSKSSHSAEKKLEHSGDN</sequence>
<keyword evidence="2" id="KW-1185">Reference proteome</keyword>
<evidence type="ECO:0000313" key="1">
    <source>
        <dbReference type="EMBL" id="KAH6932075.1"/>
    </source>
</evidence>
<reference evidence="1" key="1">
    <citation type="submission" date="2020-05" db="EMBL/GenBank/DDBJ databases">
        <title>Large-scale comparative analyses of tick genomes elucidate their genetic diversity and vector capacities.</title>
        <authorList>
            <person name="Jia N."/>
            <person name="Wang J."/>
            <person name="Shi W."/>
            <person name="Du L."/>
            <person name="Sun Y."/>
            <person name="Zhan W."/>
            <person name="Jiang J."/>
            <person name="Wang Q."/>
            <person name="Zhang B."/>
            <person name="Ji P."/>
            <person name="Sakyi L.B."/>
            <person name="Cui X."/>
            <person name="Yuan T."/>
            <person name="Jiang B."/>
            <person name="Yang W."/>
            <person name="Lam T.T.-Y."/>
            <person name="Chang Q."/>
            <person name="Ding S."/>
            <person name="Wang X."/>
            <person name="Zhu J."/>
            <person name="Ruan X."/>
            <person name="Zhao L."/>
            <person name="Wei J."/>
            <person name="Que T."/>
            <person name="Du C."/>
            <person name="Cheng J."/>
            <person name="Dai P."/>
            <person name="Han X."/>
            <person name="Huang E."/>
            <person name="Gao Y."/>
            <person name="Liu J."/>
            <person name="Shao H."/>
            <person name="Ye R."/>
            <person name="Li L."/>
            <person name="Wei W."/>
            <person name="Wang X."/>
            <person name="Wang C."/>
            <person name="Yang T."/>
            <person name="Huo Q."/>
            <person name="Li W."/>
            <person name="Guo W."/>
            <person name="Chen H."/>
            <person name="Zhou L."/>
            <person name="Ni X."/>
            <person name="Tian J."/>
            <person name="Zhou Y."/>
            <person name="Sheng Y."/>
            <person name="Liu T."/>
            <person name="Pan Y."/>
            <person name="Xia L."/>
            <person name="Li J."/>
            <person name="Zhao F."/>
            <person name="Cao W."/>
        </authorList>
    </citation>
    <scope>NUCLEOTIDE SEQUENCE</scope>
    <source>
        <strain evidence="1">Hyas-2018</strain>
    </source>
</reference>
<dbReference type="EMBL" id="CM023484">
    <property type="protein sequence ID" value="KAH6932075.1"/>
    <property type="molecule type" value="Genomic_DNA"/>
</dbReference>
<proteinExistence type="predicted"/>
<comment type="caution">
    <text evidence="1">The sequence shown here is derived from an EMBL/GenBank/DDBJ whole genome shotgun (WGS) entry which is preliminary data.</text>
</comment>
<protein>
    <submittedName>
        <fullName evidence="1">Uncharacterized protein</fullName>
    </submittedName>
</protein>